<evidence type="ECO:0000313" key="1">
    <source>
        <dbReference type="EMBL" id="MPN29107.1"/>
    </source>
</evidence>
<gene>
    <name evidence="1" type="ORF">SDC9_176558</name>
</gene>
<sequence length="115" mass="12815">MLLEGIDDSLYNKSEVGQLNPSFGKFPLILLPNPYQIGYLHFFEQRHVGSVVLGLDHVPGNSLADLGKGLISYLIVLLFRNPEGGWLSDGLMVFNICFCDPPRRPCATDFIYIDA</sequence>
<dbReference type="EMBL" id="VSSQ01079642">
    <property type="protein sequence ID" value="MPN29107.1"/>
    <property type="molecule type" value="Genomic_DNA"/>
</dbReference>
<accession>A0A645GQE2</accession>
<organism evidence="1">
    <name type="scientific">bioreactor metagenome</name>
    <dbReference type="NCBI Taxonomy" id="1076179"/>
    <lineage>
        <taxon>unclassified sequences</taxon>
        <taxon>metagenomes</taxon>
        <taxon>ecological metagenomes</taxon>
    </lineage>
</organism>
<dbReference type="AlphaFoldDB" id="A0A645GQE2"/>
<comment type="caution">
    <text evidence="1">The sequence shown here is derived from an EMBL/GenBank/DDBJ whole genome shotgun (WGS) entry which is preliminary data.</text>
</comment>
<proteinExistence type="predicted"/>
<name>A0A645GQE2_9ZZZZ</name>
<reference evidence="1" key="1">
    <citation type="submission" date="2019-08" db="EMBL/GenBank/DDBJ databases">
        <authorList>
            <person name="Kucharzyk K."/>
            <person name="Murdoch R.W."/>
            <person name="Higgins S."/>
            <person name="Loffler F."/>
        </authorList>
    </citation>
    <scope>NUCLEOTIDE SEQUENCE</scope>
</reference>
<protein>
    <submittedName>
        <fullName evidence="1">Uncharacterized protein</fullName>
    </submittedName>
</protein>